<evidence type="ECO:0000313" key="2">
    <source>
        <dbReference type="EMBL" id="KZL79188.1"/>
    </source>
</evidence>
<protein>
    <submittedName>
        <fullName evidence="2">Base excision dna repair protein</fullName>
    </submittedName>
</protein>
<gene>
    <name evidence="2" type="ORF">CI238_04292</name>
</gene>
<evidence type="ECO:0000256" key="1">
    <source>
        <dbReference type="SAM" id="MobiDB-lite"/>
    </source>
</evidence>
<dbReference type="AlphaFoldDB" id="A0A161W5S1"/>
<sequence length="126" mass="14470">MNSIEEKTEPFSLPEPNVKTEAEVETETGQEAKASFHIARQKLSDRTLKDWSKQAHSSPYPDSLQPTPGQCQIALEIMEKLYSDQVRENFTDRDAPPQEYIIRARWTPLLWLRSSRRQAGPTLSGR</sequence>
<comment type="caution">
    <text evidence="2">The sequence shown here is derived from an EMBL/GenBank/DDBJ whole genome shotgun (WGS) entry which is preliminary data.</text>
</comment>
<dbReference type="EMBL" id="LFIW01002127">
    <property type="protein sequence ID" value="KZL79188.1"/>
    <property type="molecule type" value="Genomic_DNA"/>
</dbReference>
<evidence type="ECO:0000313" key="3">
    <source>
        <dbReference type="Proteomes" id="UP000076584"/>
    </source>
</evidence>
<proteinExistence type="predicted"/>
<feature type="compositionally biased region" description="Basic and acidic residues" evidence="1">
    <location>
        <begin position="42"/>
        <end position="53"/>
    </location>
</feature>
<keyword evidence="3" id="KW-1185">Reference proteome</keyword>
<name>A0A161W5S1_COLIC</name>
<organism evidence="2 3">
    <name type="scientific">Colletotrichum incanum</name>
    <name type="common">Soybean anthracnose fungus</name>
    <dbReference type="NCBI Taxonomy" id="1573173"/>
    <lineage>
        <taxon>Eukaryota</taxon>
        <taxon>Fungi</taxon>
        <taxon>Dikarya</taxon>
        <taxon>Ascomycota</taxon>
        <taxon>Pezizomycotina</taxon>
        <taxon>Sordariomycetes</taxon>
        <taxon>Hypocreomycetidae</taxon>
        <taxon>Glomerellales</taxon>
        <taxon>Glomerellaceae</taxon>
        <taxon>Colletotrichum</taxon>
        <taxon>Colletotrichum spaethianum species complex</taxon>
    </lineage>
</organism>
<dbReference type="Proteomes" id="UP000076584">
    <property type="component" value="Unassembled WGS sequence"/>
</dbReference>
<feature type="region of interest" description="Disordered" evidence="1">
    <location>
        <begin position="1"/>
        <end position="68"/>
    </location>
</feature>
<reference evidence="2 3" key="1">
    <citation type="submission" date="2015-06" db="EMBL/GenBank/DDBJ databases">
        <title>Survival trade-offs in plant roots during colonization by closely related pathogenic and mutualistic fungi.</title>
        <authorList>
            <person name="Hacquard S."/>
            <person name="Kracher B."/>
            <person name="Hiruma K."/>
            <person name="Weinman A."/>
            <person name="Muench P."/>
            <person name="Garrido Oter R."/>
            <person name="Ver Loren van Themaat E."/>
            <person name="Dallerey J.-F."/>
            <person name="Damm U."/>
            <person name="Henrissat B."/>
            <person name="Lespinet O."/>
            <person name="Thon M."/>
            <person name="Kemen E."/>
            <person name="McHardy A.C."/>
            <person name="Schulze-Lefert P."/>
            <person name="O'Connell R.J."/>
        </authorList>
    </citation>
    <scope>NUCLEOTIDE SEQUENCE [LARGE SCALE GENOMIC DNA]</scope>
    <source>
        <strain evidence="2 3">MAFF 238704</strain>
    </source>
</reference>
<accession>A0A161W5S1</accession>